<gene>
    <name evidence="1" type="ORF">NCGR_LOCUS54203</name>
</gene>
<dbReference type="EMBL" id="CAJGYO010000015">
    <property type="protein sequence ID" value="CAD6270914.1"/>
    <property type="molecule type" value="Genomic_DNA"/>
</dbReference>
<reference evidence="1" key="1">
    <citation type="submission" date="2020-10" db="EMBL/GenBank/DDBJ databases">
        <authorList>
            <person name="Han B."/>
            <person name="Lu T."/>
            <person name="Zhao Q."/>
            <person name="Huang X."/>
            <person name="Zhao Y."/>
        </authorList>
    </citation>
    <scope>NUCLEOTIDE SEQUENCE</scope>
</reference>
<dbReference type="AlphaFoldDB" id="A0A811RMF2"/>
<accession>A0A811RMF2</accession>
<dbReference type="Proteomes" id="UP000604825">
    <property type="component" value="Unassembled WGS sequence"/>
</dbReference>
<name>A0A811RMF2_9POAL</name>
<evidence type="ECO:0000313" key="2">
    <source>
        <dbReference type="Proteomes" id="UP000604825"/>
    </source>
</evidence>
<evidence type="ECO:0000313" key="1">
    <source>
        <dbReference type="EMBL" id="CAD6270914.1"/>
    </source>
</evidence>
<comment type="caution">
    <text evidence="1">The sequence shown here is derived from an EMBL/GenBank/DDBJ whole genome shotgun (WGS) entry which is preliminary data.</text>
</comment>
<organism evidence="1 2">
    <name type="scientific">Miscanthus lutarioriparius</name>
    <dbReference type="NCBI Taxonomy" id="422564"/>
    <lineage>
        <taxon>Eukaryota</taxon>
        <taxon>Viridiplantae</taxon>
        <taxon>Streptophyta</taxon>
        <taxon>Embryophyta</taxon>
        <taxon>Tracheophyta</taxon>
        <taxon>Spermatophyta</taxon>
        <taxon>Magnoliopsida</taxon>
        <taxon>Liliopsida</taxon>
        <taxon>Poales</taxon>
        <taxon>Poaceae</taxon>
        <taxon>PACMAD clade</taxon>
        <taxon>Panicoideae</taxon>
        <taxon>Andropogonodae</taxon>
        <taxon>Andropogoneae</taxon>
        <taxon>Saccharinae</taxon>
        <taxon>Miscanthus</taxon>
    </lineage>
</organism>
<protein>
    <submittedName>
        <fullName evidence="1">Uncharacterized protein</fullName>
    </submittedName>
</protein>
<sequence>MQPHEKVAVLNPVASRPLSSLRSFPKVLQDFNVTGSPTIIIWEELDLIRPKATRFASLLGDLPTQIAATIHAKLPRGMVRVAVYHLMGTTGGNMGKRK</sequence>
<keyword evidence="2" id="KW-1185">Reference proteome</keyword>
<proteinExistence type="predicted"/>